<dbReference type="EMBL" id="BT146120">
    <property type="protein sequence ID" value="AFK45914.1"/>
    <property type="molecule type" value="mRNA"/>
</dbReference>
<evidence type="ECO:0000313" key="1">
    <source>
        <dbReference type="EMBL" id="AFK45914.1"/>
    </source>
</evidence>
<protein>
    <submittedName>
        <fullName evidence="1">Uncharacterized protein</fullName>
    </submittedName>
</protein>
<proteinExistence type="evidence at transcript level"/>
<accession>I3T072</accession>
<dbReference type="AlphaFoldDB" id="I3T072"/>
<sequence>MVSLQQMRNMVQMQKCCLR</sequence>
<organism evidence="1">
    <name type="scientific">Medicago truncatula</name>
    <name type="common">Barrel medic</name>
    <name type="synonym">Medicago tribuloides</name>
    <dbReference type="NCBI Taxonomy" id="3880"/>
    <lineage>
        <taxon>Eukaryota</taxon>
        <taxon>Viridiplantae</taxon>
        <taxon>Streptophyta</taxon>
        <taxon>Embryophyta</taxon>
        <taxon>Tracheophyta</taxon>
        <taxon>Spermatophyta</taxon>
        <taxon>Magnoliopsida</taxon>
        <taxon>eudicotyledons</taxon>
        <taxon>Gunneridae</taxon>
        <taxon>Pentapetalae</taxon>
        <taxon>rosids</taxon>
        <taxon>fabids</taxon>
        <taxon>Fabales</taxon>
        <taxon>Fabaceae</taxon>
        <taxon>Papilionoideae</taxon>
        <taxon>50 kb inversion clade</taxon>
        <taxon>NPAAA clade</taxon>
        <taxon>Hologalegina</taxon>
        <taxon>IRL clade</taxon>
        <taxon>Trifolieae</taxon>
        <taxon>Medicago</taxon>
    </lineage>
</organism>
<name>I3T072_MEDTR</name>
<reference evidence="1" key="1">
    <citation type="submission" date="2012-05" db="EMBL/GenBank/DDBJ databases">
        <authorList>
            <person name="Krishnakumar V."/>
            <person name="Cheung F."/>
            <person name="Xiao Y."/>
            <person name="Chan A."/>
            <person name="Moskal W.A."/>
            <person name="Town C.D."/>
        </authorList>
    </citation>
    <scope>NUCLEOTIDE SEQUENCE</scope>
</reference>